<evidence type="ECO:0000313" key="4">
    <source>
        <dbReference type="Proteomes" id="UP000271817"/>
    </source>
</evidence>
<evidence type="ECO:0000313" key="1">
    <source>
        <dbReference type="EMBL" id="KPX69350.1"/>
    </source>
</evidence>
<comment type="caution">
    <text evidence="1">The sequence shown here is derived from an EMBL/GenBank/DDBJ whole genome shotgun (WGS) entry which is preliminary data.</text>
</comment>
<proteinExistence type="predicted"/>
<reference evidence="2 4" key="2">
    <citation type="submission" date="2018-08" db="EMBL/GenBank/DDBJ databases">
        <title>Recombination of ecologically and evolutionarily significant loci maintains genetic cohesion in the Pseudomonas syringae species complex.</title>
        <authorList>
            <person name="Dillon M."/>
            <person name="Thakur S."/>
            <person name="Almeida R.N.D."/>
            <person name="Weir B.S."/>
            <person name="Guttman D.S."/>
        </authorList>
    </citation>
    <scope>NUCLEOTIDE SEQUENCE [LARGE SCALE GENOMIC DNA]</scope>
    <source>
        <strain evidence="2 4">ICMP 3402</strain>
    </source>
</reference>
<dbReference type="EMBL" id="RBTW01000181">
    <property type="protein sequence ID" value="RMU18607.1"/>
    <property type="molecule type" value="Genomic_DNA"/>
</dbReference>
<dbReference type="Proteomes" id="UP000271817">
    <property type="component" value="Unassembled WGS sequence"/>
</dbReference>
<reference evidence="1 3" key="1">
    <citation type="submission" date="2015-09" db="EMBL/GenBank/DDBJ databases">
        <title>Genome announcement of multiple Pseudomonas syringae strains.</title>
        <authorList>
            <person name="Thakur S."/>
            <person name="Wang P.W."/>
            <person name="Gong Y."/>
            <person name="Weir B.S."/>
            <person name="Guttman D.S."/>
        </authorList>
    </citation>
    <scope>NUCLEOTIDE SEQUENCE [LARGE SCALE GENOMIC DNA]</scope>
    <source>
        <strain evidence="1 3">ICMP3507</strain>
    </source>
</reference>
<evidence type="ECO:0000313" key="3">
    <source>
        <dbReference type="Proteomes" id="UP000050265"/>
    </source>
</evidence>
<gene>
    <name evidence="1" type="ORF">ALO35_103124</name>
    <name evidence="2" type="ORF">ALP33_102853</name>
</gene>
<dbReference type="Proteomes" id="UP000050265">
    <property type="component" value="Unassembled WGS sequence"/>
</dbReference>
<dbReference type="AlphaFoldDB" id="A0A0P9TBG9"/>
<organism evidence="1 3">
    <name type="scientific">Pseudomonas amygdali pv. lachrymans</name>
    <name type="common">Pseudomonas syringae pv. lachrymans</name>
    <dbReference type="NCBI Taxonomy" id="53707"/>
    <lineage>
        <taxon>Bacteria</taxon>
        <taxon>Pseudomonadati</taxon>
        <taxon>Pseudomonadota</taxon>
        <taxon>Gammaproteobacteria</taxon>
        <taxon>Pseudomonadales</taxon>
        <taxon>Pseudomonadaceae</taxon>
        <taxon>Pseudomonas</taxon>
        <taxon>Pseudomonas amygdali</taxon>
    </lineage>
</organism>
<accession>A0A0P9TBG9</accession>
<protein>
    <submittedName>
        <fullName evidence="1">Uncharacterized protein</fullName>
    </submittedName>
</protein>
<evidence type="ECO:0000313" key="2">
    <source>
        <dbReference type="EMBL" id="RMU18607.1"/>
    </source>
</evidence>
<name>A0A0P9TBG9_PSEAV</name>
<sequence>MLKQSAKETVVLQGSHVGIRNKSAGIFSERDAKGTARAVPFVYRADLPCEYSSAPGVRLGRACAICGDL</sequence>
<dbReference type="EMBL" id="LJQP01000215">
    <property type="protein sequence ID" value="KPX69350.1"/>
    <property type="molecule type" value="Genomic_DNA"/>
</dbReference>